<dbReference type="Proteomes" id="UP000001064">
    <property type="component" value="Unassembled WGS sequence"/>
</dbReference>
<evidence type="ECO:0000313" key="3">
    <source>
        <dbReference type="EMBL" id="EGC30940.1"/>
    </source>
</evidence>
<keyword evidence="2" id="KW-1133">Transmembrane helix</keyword>
<dbReference type="VEuPathDB" id="AmoebaDB:DICPUDRAFT_157273"/>
<dbReference type="KEGG" id="dpp:DICPUDRAFT_157273"/>
<keyword evidence="4" id="KW-1185">Reference proteome</keyword>
<dbReference type="RefSeq" id="XP_003292543.1">
    <property type="nucleotide sequence ID" value="XM_003292495.1"/>
</dbReference>
<keyword evidence="2" id="KW-0812">Transmembrane</keyword>
<dbReference type="AlphaFoldDB" id="F0ZYP9"/>
<evidence type="ECO:0000256" key="1">
    <source>
        <dbReference type="SAM" id="MobiDB-lite"/>
    </source>
</evidence>
<feature type="region of interest" description="Disordered" evidence="1">
    <location>
        <begin position="141"/>
        <end position="205"/>
    </location>
</feature>
<proteinExistence type="predicted"/>
<organism evidence="3 4">
    <name type="scientific">Dictyostelium purpureum</name>
    <name type="common">Slime mold</name>
    <dbReference type="NCBI Taxonomy" id="5786"/>
    <lineage>
        <taxon>Eukaryota</taxon>
        <taxon>Amoebozoa</taxon>
        <taxon>Evosea</taxon>
        <taxon>Eumycetozoa</taxon>
        <taxon>Dictyostelia</taxon>
        <taxon>Dictyosteliales</taxon>
        <taxon>Dictyosteliaceae</taxon>
        <taxon>Dictyostelium</taxon>
    </lineage>
</organism>
<protein>
    <submittedName>
        <fullName evidence="3">Uncharacterized protein</fullName>
    </submittedName>
</protein>
<dbReference type="GeneID" id="10508416"/>
<feature type="compositionally biased region" description="Low complexity" evidence="1">
    <location>
        <begin position="141"/>
        <end position="169"/>
    </location>
</feature>
<feature type="transmembrane region" description="Helical" evidence="2">
    <location>
        <begin position="49"/>
        <end position="69"/>
    </location>
</feature>
<dbReference type="InParanoid" id="F0ZYP9"/>
<sequence>MGYYIVAFVFFVFRLCRYLYGIWQNLYYSDYIKFRSHYVDMKLKKYISIYLVFLAASCIFSYSFTRILILQRNQLNISTPLKSNIDQLNSISPIHHNLQPLDVFNSSASASSLSKTLSAPSSLSKALYAPSSSSSLSSLSLSSSASSSPSSVSESSSSPSPSEAAASSLFDPHQEKRASSSVSASSSSAPPSLASSASSSSESTA</sequence>
<keyword evidence="2" id="KW-0472">Membrane</keyword>
<accession>F0ZYP9</accession>
<reference evidence="4" key="1">
    <citation type="journal article" date="2011" name="Genome Biol.">
        <title>Comparative genomics of the social amoebae Dictyostelium discoideum and Dictyostelium purpureum.</title>
        <authorList>
            <consortium name="US DOE Joint Genome Institute (JGI-PGF)"/>
            <person name="Sucgang R."/>
            <person name="Kuo A."/>
            <person name="Tian X."/>
            <person name="Salerno W."/>
            <person name="Parikh A."/>
            <person name="Feasley C.L."/>
            <person name="Dalin E."/>
            <person name="Tu H."/>
            <person name="Huang E."/>
            <person name="Barry K."/>
            <person name="Lindquist E."/>
            <person name="Shapiro H."/>
            <person name="Bruce D."/>
            <person name="Schmutz J."/>
            <person name="Salamov A."/>
            <person name="Fey P."/>
            <person name="Gaudet P."/>
            <person name="Anjard C."/>
            <person name="Babu M.M."/>
            <person name="Basu S."/>
            <person name="Bushmanova Y."/>
            <person name="van der Wel H."/>
            <person name="Katoh-Kurasawa M."/>
            <person name="Dinh C."/>
            <person name="Coutinho P.M."/>
            <person name="Saito T."/>
            <person name="Elias M."/>
            <person name="Schaap P."/>
            <person name="Kay R.R."/>
            <person name="Henrissat B."/>
            <person name="Eichinger L."/>
            <person name="Rivero F."/>
            <person name="Putnam N.H."/>
            <person name="West C.M."/>
            <person name="Loomis W.F."/>
            <person name="Chisholm R.L."/>
            <person name="Shaulsky G."/>
            <person name="Strassmann J.E."/>
            <person name="Queller D.C."/>
            <person name="Kuspa A."/>
            <person name="Grigoriev I.V."/>
        </authorList>
    </citation>
    <scope>NUCLEOTIDE SEQUENCE [LARGE SCALE GENOMIC DNA]</scope>
    <source>
        <strain evidence="4">QSDP1</strain>
    </source>
</reference>
<name>F0ZYP9_DICPU</name>
<evidence type="ECO:0000313" key="4">
    <source>
        <dbReference type="Proteomes" id="UP000001064"/>
    </source>
</evidence>
<evidence type="ECO:0000256" key="2">
    <source>
        <dbReference type="SAM" id="Phobius"/>
    </source>
</evidence>
<gene>
    <name evidence="3" type="ORF">DICPUDRAFT_157273</name>
</gene>
<feature type="compositionally biased region" description="Low complexity" evidence="1">
    <location>
        <begin position="179"/>
        <end position="205"/>
    </location>
</feature>
<feature type="transmembrane region" description="Helical" evidence="2">
    <location>
        <begin position="6"/>
        <end position="28"/>
    </location>
</feature>
<dbReference type="EMBL" id="GL871289">
    <property type="protein sequence ID" value="EGC30940.1"/>
    <property type="molecule type" value="Genomic_DNA"/>
</dbReference>